<dbReference type="InterPro" id="IPR007325">
    <property type="entry name" value="KFase/CYL"/>
</dbReference>
<evidence type="ECO:0000313" key="2">
    <source>
        <dbReference type="Proteomes" id="UP000240322"/>
    </source>
</evidence>
<protein>
    <recommendedName>
        <fullName evidence="3">Cyclase</fullName>
    </recommendedName>
</protein>
<dbReference type="Gene3D" id="3.50.30.50">
    <property type="entry name" value="Putative cyclase"/>
    <property type="match status" value="1"/>
</dbReference>
<dbReference type="PANTHER" id="PTHR31118:SF32">
    <property type="entry name" value="KYNURENINE FORMAMIDASE"/>
    <property type="match status" value="1"/>
</dbReference>
<name>A0A2R6ARB8_9ARCH</name>
<dbReference type="AlphaFoldDB" id="A0A2R6ARB8"/>
<dbReference type="SUPFAM" id="SSF102198">
    <property type="entry name" value="Putative cyclase"/>
    <property type="match status" value="1"/>
</dbReference>
<dbReference type="PANTHER" id="PTHR31118">
    <property type="entry name" value="CYCLASE-LIKE PROTEIN 2"/>
    <property type="match status" value="1"/>
</dbReference>
<organism evidence="1 2">
    <name type="scientific">Candidatus Marsarchaeota G2 archaeon OSP_D</name>
    <dbReference type="NCBI Taxonomy" id="1978157"/>
    <lineage>
        <taxon>Archaea</taxon>
        <taxon>Candidatus Marsarchaeota</taxon>
        <taxon>Candidatus Marsarchaeota group 2</taxon>
    </lineage>
</organism>
<evidence type="ECO:0000313" key="1">
    <source>
        <dbReference type="EMBL" id="PSN88912.1"/>
    </source>
</evidence>
<dbReference type="Pfam" id="PF04199">
    <property type="entry name" value="Cyclase"/>
    <property type="match status" value="1"/>
</dbReference>
<dbReference type="Proteomes" id="UP000240322">
    <property type="component" value="Unassembled WGS sequence"/>
</dbReference>
<dbReference type="GO" id="GO:0004061">
    <property type="term" value="F:arylformamidase activity"/>
    <property type="evidence" value="ECO:0007669"/>
    <property type="project" value="InterPro"/>
</dbReference>
<gene>
    <name evidence="1" type="ORF">B9Q03_08935</name>
</gene>
<dbReference type="EMBL" id="NEXE01000109">
    <property type="protein sequence ID" value="PSN88912.1"/>
    <property type="molecule type" value="Genomic_DNA"/>
</dbReference>
<comment type="caution">
    <text evidence="1">The sequence shown here is derived from an EMBL/GenBank/DDBJ whole genome shotgun (WGS) entry which is preliminary data.</text>
</comment>
<dbReference type="GO" id="GO:0019441">
    <property type="term" value="P:L-tryptophan catabolic process to kynurenine"/>
    <property type="evidence" value="ECO:0007669"/>
    <property type="project" value="InterPro"/>
</dbReference>
<accession>A0A2R6ARB8</accession>
<reference evidence="1 2" key="1">
    <citation type="submission" date="2017-04" db="EMBL/GenBank/DDBJ databases">
        <title>Novel microbial lineages endemic to geothermal iron-oxide mats fill important gaps in the evolutionary history of Archaea.</title>
        <authorList>
            <person name="Jay Z.J."/>
            <person name="Beam J.P."/>
            <person name="Dlakic M."/>
            <person name="Rusch D.B."/>
            <person name="Kozubal M.A."/>
            <person name="Inskeep W.P."/>
        </authorList>
    </citation>
    <scope>NUCLEOTIDE SEQUENCE [LARGE SCALE GENOMIC DNA]</scope>
    <source>
        <strain evidence="1">OSP_D</strain>
    </source>
</reference>
<sequence length="270" mass="30492">MNRAVDRYYPSKGLLLLHRSEVWVIGLPQRLVDLTQPFFNGMLYNWYIPGVPRPELTAIVEPNESDHVLGFQRIVTATHIGTHIDAQRHVYRNGMSIDQYPLDRFFGGAVCWDVSYKGRLGVITPSDLERCEPKLEGEHMVLFYTGYGKYFETDYHLYYEQPYFNLEAADWLIGHGVSLVGIDGHTVDKPYSIRSTAFVPGVPAEKRSISPSGPGSESVHERLMKNNVLIIEHMGNLDKVAGRRFKLCALPLKLRGGDGSPARCIAIIDE</sequence>
<proteinExistence type="predicted"/>
<dbReference type="InterPro" id="IPR037175">
    <property type="entry name" value="KFase_sf"/>
</dbReference>
<evidence type="ECO:0008006" key="3">
    <source>
        <dbReference type="Google" id="ProtNLM"/>
    </source>
</evidence>